<dbReference type="EC" id="2.7.8.5" evidence="12"/>
<dbReference type="Pfam" id="PF01066">
    <property type="entry name" value="CDP-OH_P_transf"/>
    <property type="match status" value="1"/>
</dbReference>
<keyword evidence="9" id="KW-0594">Phospholipid biosynthesis</keyword>
<keyword evidence="4 12" id="KW-0808">Transferase</keyword>
<dbReference type="PIRSF" id="PIRSF000847">
    <property type="entry name" value="Phos_ph_gly_syn"/>
    <property type="match status" value="1"/>
</dbReference>
<dbReference type="AlphaFoldDB" id="A0A3B1BFU1"/>
<evidence type="ECO:0000256" key="7">
    <source>
        <dbReference type="ARBA" id="ARBA00023098"/>
    </source>
</evidence>
<evidence type="ECO:0000256" key="10">
    <source>
        <dbReference type="ARBA" id="ARBA00023264"/>
    </source>
</evidence>
<keyword evidence="10" id="KW-1208">Phospholipid metabolism</keyword>
<evidence type="ECO:0000256" key="1">
    <source>
        <dbReference type="ARBA" id="ARBA00004141"/>
    </source>
</evidence>
<evidence type="ECO:0000313" key="12">
    <source>
        <dbReference type="EMBL" id="VAX17126.1"/>
    </source>
</evidence>
<feature type="transmembrane region" description="Helical" evidence="11">
    <location>
        <begin position="152"/>
        <end position="170"/>
    </location>
</feature>
<dbReference type="InterPro" id="IPR050324">
    <property type="entry name" value="CDP-alcohol_PTase-I"/>
</dbReference>
<proteinExistence type="inferred from homology"/>
<feature type="transmembrane region" description="Helical" evidence="11">
    <location>
        <begin position="12"/>
        <end position="45"/>
    </location>
</feature>
<sequence>MLEINLPNKITLFRIFLVPIVIVFLISPSLWSCMIAAIVFSLAAATDWLDGHLARVTNQVTTLGKLLDPIADKLLVISALIPLVELDRVSAWIVVVIIGREFAVSGLRMVASAQNITIAASVYGKYKMAAEVGAILFLILDFNFLFHFLGQLGIWIVMGLSIFSAVEYFNQFWGKLDFDKAEELY</sequence>
<keyword evidence="6 11" id="KW-1133">Transmembrane helix</keyword>
<dbReference type="PANTHER" id="PTHR14269">
    <property type="entry name" value="CDP-DIACYLGLYCEROL--GLYCEROL-3-PHOSPHATE 3-PHOSPHATIDYLTRANSFERASE-RELATED"/>
    <property type="match status" value="1"/>
</dbReference>
<feature type="transmembrane region" description="Helical" evidence="11">
    <location>
        <begin position="128"/>
        <end position="146"/>
    </location>
</feature>
<organism evidence="12">
    <name type="scientific">hydrothermal vent metagenome</name>
    <dbReference type="NCBI Taxonomy" id="652676"/>
    <lineage>
        <taxon>unclassified sequences</taxon>
        <taxon>metagenomes</taxon>
        <taxon>ecological metagenomes</taxon>
    </lineage>
</organism>
<dbReference type="Gene3D" id="1.20.120.1760">
    <property type="match status" value="1"/>
</dbReference>
<evidence type="ECO:0000256" key="4">
    <source>
        <dbReference type="ARBA" id="ARBA00022679"/>
    </source>
</evidence>
<keyword evidence="3" id="KW-0444">Lipid biosynthesis</keyword>
<evidence type="ECO:0000256" key="11">
    <source>
        <dbReference type="SAM" id="Phobius"/>
    </source>
</evidence>
<evidence type="ECO:0000256" key="2">
    <source>
        <dbReference type="ARBA" id="ARBA00010441"/>
    </source>
</evidence>
<comment type="subcellular location">
    <subcellularLocation>
        <location evidence="1">Membrane</location>
        <topology evidence="1">Multi-pass membrane protein</topology>
    </subcellularLocation>
</comment>
<keyword evidence="8 11" id="KW-0472">Membrane</keyword>
<dbReference type="GO" id="GO:0008444">
    <property type="term" value="F:CDP-diacylglycerol-glycerol-3-phosphate 3-phosphatidyltransferase activity"/>
    <property type="evidence" value="ECO:0007669"/>
    <property type="project" value="UniProtKB-EC"/>
</dbReference>
<protein>
    <submittedName>
        <fullName evidence="12">CDP-diacylglycerol--glycerol-3-phosphate 3-phosphatidyltransferase</fullName>
        <ecNumber evidence="12">2.7.8.5</ecNumber>
    </submittedName>
</protein>
<evidence type="ECO:0000256" key="8">
    <source>
        <dbReference type="ARBA" id="ARBA00023136"/>
    </source>
</evidence>
<dbReference type="NCBIfam" id="TIGR00560">
    <property type="entry name" value="pgsA"/>
    <property type="match status" value="1"/>
</dbReference>
<dbReference type="InterPro" id="IPR048254">
    <property type="entry name" value="CDP_ALCOHOL_P_TRANSF_CS"/>
</dbReference>
<dbReference type="GO" id="GO:0046474">
    <property type="term" value="P:glycerophospholipid biosynthetic process"/>
    <property type="evidence" value="ECO:0007669"/>
    <property type="project" value="TreeGrafter"/>
</dbReference>
<dbReference type="PANTHER" id="PTHR14269:SF62">
    <property type="entry name" value="CDP-DIACYLGLYCEROL--GLYCEROL-3-PHOSPHATE 3-PHOSPHATIDYLTRANSFERASE 1, CHLOROPLASTIC"/>
    <property type="match status" value="1"/>
</dbReference>
<dbReference type="GO" id="GO:0016020">
    <property type="term" value="C:membrane"/>
    <property type="evidence" value="ECO:0007669"/>
    <property type="project" value="UniProtKB-SubCell"/>
</dbReference>
<gene>
    <name evidence="12" type="ORF">MNBD_NITROSPINAE02-1333</name>
</gene>
<evidence type="ECO:0000256" key="9">
    <source>
        <dbReference type="ARBA" id="ARBA00023209"/>
    </source>
</evidence>
<dbReference type="InterPro" id="IPR004570">
    <property type="entry name" value="Phosphatidylglycerol_P_synth"/>
</dbReference>
<evidence type="ECO:0000256" key="6">
    <source>
        <dbReference type="ARBA" id="ARBA00022989"/>
    </source>
</evidence>
<feature type="transmembrane region" description="Helical" evidence="11">
    <location>
        <begin position="89"/>
        <end position="107"/>
    </location>
</feature>
<reference evidence="12" key="1">
    <citation type="submission" date="2018-06" db="EMBL/GenBank/DDBJ databases">
        <authorList>
            <person name="Zhirakovskaya E."/>
        </authorList>
    </citation>
    <scope>NUCLEOTIDE SEQUENCE</scope>
</reference>
<keyword evidence="7" id="KW-0443">Lipid metabolism</keyword>
<keyword evidence="5 11" id="KW-0812">Transmembrane</keyword>
<dbReference type="EMBL" id="UOGE01000018">
    <property type="protein sequence ID" value="VAX17126.1"/>
    <property type="molecule type" value="Genomic_DNA"/>
</dbReference>
<evidence type="ECO:0000256" key="5">
    <source>
        <dbReference type="ARBA" id="ARBA00022692"/>
    </source>
</evidence>
<name>A0A3B1BFU1_9ZZZZ</name>
<dbReference type="InterPro" id="IPR043130">
    <property type="entry name" value="CDP-OH_PTrfase_TM_dom"/>
</dbReference>
<comment type="similarity">
    <text evidence="2">Belongs to the CDP-alcohol phosphatidyltransferase class-I family.</text>
</comment>
<evidence type="ECO:0000256" key="3">
    <source>
        <dbReference type="ARBA" id="ARBA00022516"/>
    </source>
</evidence>
<dbReference type="InterPro" id="IPR000462">
    <property type="entry name" value="CDP-OH_P_trans"/>
</dbReference>
<dbReference type="PROSITE" id="PS00379">
    <property type="entry name" value="CDP_ALCOHOL_P_TRANSF"/>
    <property type="match status" value="1"/>
</dbReference>
<accession>A0A3B1BFU1</accession>